<keyword evidence="3 5" id="KW-0378">Hydrolase</keyword>
<keyword evidence="8" id="KW-1185">Reference proteome</keyword>
<reference evidence="7" key="1">
    <citation type="submission" date="2011-09" db="EMBL/GenBank/DDBJ databases">
        <title>Complete sequence of Halovivax ruber XH-70.</title>
        <authorList>
            <consortium name="US DOE Joint Genome Institute"/>
            <person name="Lucas S."/>
            <person name="Han J."/>
            <person name="Lapidus A."/>
            <person name="Cheng J.-F."/>
            <person name="Goodwin L."/>
            <person name="Pitluck S."/>
            <person name="Peters L."/>
            <person name="Mikhailova N."/>
            <person name="Davenport K."/>
            <person name="Detter J.C."/>
            <person name="Han C."/>
            <person name="Tapia R."/>
            <person name="Land M."/>
            <person name="Hauser L."/>
            <person name="Kyrpides N."/>
            <person name="Ivanova N."/>
            <person name="Pagani I."/>
            <person name="Sproer C."/>
            <person name="Anderson I."/>
            <person name="Woyke T."/>
        </authorList>
    </citation>
    <scope>NUCLEOTIDE SEQUENCE</scope>
    <source>
        <strain evidence="7">XH-70</strain>
    </source>
</reference>
<feature type="binding site" evidence="4">
    <location>
        <position position="228"/>
    </location>
    <ligand>
        <name>Mn(2+)</name>
        <dbReference type="ChEBI" id="CHEBI:29035"/>
        <label>1</label>
    </ligand>
</feature>
<organism evidence="7 8">
    <name type="scientific">Halovivax ruber (strain DSM 18193 / JCM 13892 / XH-70)</name>
    <dbReference type="NCBI Taxonomy" id="797302"/>
    <lineage>
        <taxon>Archaea</taxon>
        <taxon>Methanobacteriati</taxon>
        <taxon>Methanobacteriota</taxon>
        <taxon>Stenosarchaea group</taxon>
        <taxon>Halobacteria</taxon>
        <taxon>Halobacteriales</taxon>
        <taxon>Natrialbaceae</taxon>
        <taxon>Halovivax</taxon>
    </lineage>
</organism>
<evidence type="ECO:0000256" key="5">
    <source>
        <dbReference type="RuleBase" id="RU003684"/>
    </source>
</evidence>
<feature type="compositionally biased region" description="Basic and acidic residues" evidence="6">
    <location>
        <begin position="1"/>
        <end position="12"/>
    </location>
</feature>
<dbReference type="SUPFAM" id="SSF52768">
    <property type="entry name" value="Arginase/deacetylase"/>
    <property type="match status" value="1"/>
</dbReference>
<keyword evidence="2 4" id="KW-0479">Metal-binding</keyword>
<evidence type="ECO:0000313" key="8">
    <source>
        <dbReference type="Proteomes" id="UP000010846"/>
    </source>
</evidence>
<dbReference type="GO" id="GO:0033389">
    <property type="term" value="P:putrescine biosynthetic process from arginine, via agmatine"/>
    <property type="evidence" value="ECO:0007669"/>
    <property type="project" value="TreeGrafter"/>
</dbReference>
<protein>
    <submittedName>
        <fullName evidence="7">Arginase family hydrolase, arginase/agmainase/formiminoglutamate hydrolase</fullName>
    </submittedName>
</protein>
<dbReference type="Proteomes" id="UP000010846">
    <property type="component" value="Chromosome"/>
</dbReference>
<evidence type="ECO:0000256" key="3">
    <source>
        <dbReference type="ARBA" id="ARBA00022801"/>
    </source>
</evidence>
<dbReference type="eggNOG" id="arCOG01700">
    <property type="taxonomic scope" value="Archaea"/>
</dbReference>
<feature type="binding site" evidence="4">
    <location>
        <position position="144"/>
    </location>
    <ligand>
        <name>Mn(2+)</name>
        <dbReference type="ChEBI" id="CHEBI:29035"/>
        <label>1</label>
    </ligand>
</feature>
<feature type="region of interest" description="Disordered" evidence="6">
    <location>
        <begin position="1"/>
        <end position="29"/>
    </location>
</feature>
<dbReference type="InterPro" id="IPR020855">
    <property type="entry name" value="Ureohydrolase_Mn_BS"/>
</dbReference>
<dbReference type="PROSITE" id="PS01053">
    <property type="entry name" value="ARGINASE_1"/>
    <property type="match status" value="1"/>
</dbReference>
<gene>
    <name evidence="7" type="ordered locus">Halru_2210</name>
</gene>
<evidence type="ECO:0000256" key="6">
    <source>
        <dbReference type="SAM" id="MobiDB-lite"/>
    </source>
</evidence>
<dbReference type="Gene3D" id="3.40.800.10">
    <property type="entry name" value="Ureohydrolase domain"/>
    <property type="match status" value="1"/>
</dbReference>
<dbReference type="GO" id="GO:0008783">
    <property type="term" value="F:agmatinase activity"/>
    <property type="evidence" value="ECO:0007669"/>
    <property type="project" value="TreeGrafter"/>
</dbReference>
<comment type="similarity">
    <text evidence="1">Belongs to the arginase family. Agmatinase subfamily.</text>
</comment>
<feature type="binding site" evidence="4">
    <location>
        <position position="121"/>
    </location>
    <ligand>
        <name>Mn(2+)</name>
        <dbReference type="ChEBI" id="CHEBI:29035"/>
        <label>1</label>
    </ligand>
</feature>
<dbReference type="STRING" id="797302.Halru_2210"/>
<dbReference type="Pfam" id="PF00491">
    <property type="entry name" value="Arginase"/>
    <property type="match status" value="1"/>
</dbReference>
<dbReference type="InterPro" id="IPR006035">
    <property type="entry name" value="Ureohydrolase"/>
</dbReference>
<dbReference type="EMBL" id="CP003050">
    <property type="protein sequence ID" value="AGB16797.1"/>
    <property type="molecule type" value="Genomic_DNA"/>
</dbReference>
<dbReference type="AlphaFoldDB" id="L0IFS6"/>
<dbReference type="KEGG" id="hru:Halru_2210"/>
<dbReference type="GO" id="GO:0046872">
    <property type="term" value="F:metal ion binding"/>
    <property type="evidence" value="ECO:0007669"/>
    <property type="project" value="UniProtKB-KW"/>
</dbReference>
<feature type="binding site" evidence="4">
    <location>
        <position position="226"/>
    </location>
    <ligand>
        <name>Mn(2+)</name>
        <dbReference type="ChEBI" id="CHEBI:29035"/>
        <label>1</label>
    </ligand>
</feature>
<evidence type="ECO:0000313" key="7">
    <source>
        <dbReference type="EMBL" id="AGB16797.1"/>
    </source>
</evidence>
<dbReference type="GeneID" id="14376718"/>
<sequence>MFPGATDRHDAPDTSGQAESSTDDDPAASEGANFVIVGAPLDASTTFEPGTRFGPRRVRHFAATFDDYDHRTDQHFSDLGVVDDGDVHAWDDVPAYLEYLAGTLRDVTWDEAVPLAIGGEHTISLAGARATEPDVFVCLDAHLDLREAYDGNRLSHACVTRRILDAEDIDVEEAIILGARTGSEAEWERAAADDVTVVPPESVGGWLDDTDVDALLDGREAYLSVDIDGADPAYAPGTGTMEPFGLEPREMRDVVRTVAPSATGFDVVEVNDRDDGQAASLAGKLLKEFVYTHAATNGPIASTR</sequence>
<feature type="binding site" evidence="4">
    <location>
        <position position="142"/>
    </location>
    <ligand>
        <name>Mn(2+)</name>
        <dbReference type="ChEBI" id="CHEBI:29035"/>
        <label>1</label>
    </ligand>
</feature>
<dbReference type="HOGENOM" id="CLU_039478_0_2_2"/>
<dbReference type="PANTHER" id="PTHR11358">
    <property type="entry name" value="ARGINASE/AGMATINASE"/>
    <property type="match status" value="1"/>
</dbReference>
<proteinExistence type="inferred from homology"/>
<evidence type="ECO:0000256" key="2">
    <source>
        <dbReference type="ARBA" id="ARBA00022723"/>
    </source>
</evidence>
<dbReference type="InterPro" id="IPR023696">
    <property type="entry name" value="Ureohydrolase_dom_sf"/>
</dbReference>
<dbReference type="PROSITE" id="PS51409">
    <property type="entry name" value="ARGINASE_2"/>
    <property type="match status" value="1"/>
</dbReference>
<dbReference type="OrthoDB" id="7186at2157"/>
<dbReference type="PANTHER" id="PTHR11358:SF26">
    <property type="entry name" value="GUANIDINO ACID HYDROLASE, MITOCHONDRIAL"/>
    <property type="match status" value="1"/>
</dbReference>
<keyword evidence="4" id="KW-0464">Manganese</keyword>
<evidence type="ECO:0000256" key="1">
    <source>
        <dbReference type="ARBA" id="ARBA00009227"/>
    </source>
</evidence>
<accession>L0IFS6</accession>
<evidence type="ECO:0000256" key="4">
    <source>
        <dbReference type="PIRSR" id="PIRSR036979-1"/>
    </source>
</evidence>
<comment type="cofactor">
    <cofactor evidence="4">
        <name>Mn(2+)</name>
        <dbReference type="ChEBI" id="CHEBI:29035"/>
    </cofactor>
    <text evidence="4">Binds 2 manganese ions per subunit.</text>
</comment>
<dbReference type="RefSeq" id="WP_015301408.1">
    <property type="nucleotide sequence ID" value="NC_019964.1"/>
</dbReference>
<dbReference type="PIRSF" id="PIRSF036979">
    <property type="entry name" value="Arginase"/>
    <property type="match status" value="1"/>
</dbReference>
<name>L0IFS6_HALRX</name>
<feature type="binding site" evidence="4">
    <location>
        <position position="140"/>
    </location>
    <ligand>
        <name>Mn(2+)</name>
        <dbReference type="ChEBI" id="CHEBI:29035"/>
        <label>1</label>
    </ligand>
</feature>